<sequence length="80" mass="9548">MYWVPLAILRSIISASLIMFLKIDDTPKYIFPVIVNILVGILCVTFFLSFYTKHISEFYKPKYYIYSIIVFFLLLLSYYI</sequence>
<protein>
    <submittedName>
        <fullName evidence="2">Uncharacterized protein</fullName>
    </submittedName>
</protein>
<proteinExistence type="predicted"/>
<accession>A0A7S9XH47</accession>
<name>A0A7S9XH47_9VIRU</name>
<dbReference type="EMBL" id="MW030601">
    <property type="protein sequence ID" value="QPI16752.1"/>
    <property type="molecule type" value="Genomic_DNA"/>
</dbReference>
<feature type="transmembrane region" description="Helical" evidence="1">
    <location>
        <begin position="63"/>
        <end position="79"/>
    </location>
</feature>
<evidence type="ECO:0000313" key="2">
    <source>
        <dbReference type="EMBL" id="QPI16752.1"/>
    </source>
</evidence>
<feature type="transmembrane region" description="Helical" evidence="1">
    <location>
        <begin position="29"/>
        <end position="51"/>
    </location>
</feature>
<keyword evidence="1" id="KW-0812">Transmembrane</keyword>
<reference evidence="2" key="1">
    <citation type="submission" date="2020-08" db="EMBL/GenBank/DDBJ databases">
        <title>Bridging the membrane lipid divide: bacteria of the FCB group superphylum have the potential to synthesize archaeal ether lipids.</title>
        <authorList>
            <person name="Villanueva L."/>
            <person name="von Meijenfeldt F.A.B."/>
            <person name="Westbye A.B."/>
            <person name="Yadav S."/>
            <person name="Hopmans E.C."/>
            <person name="Dutilh B.E."/>
            <person name="Sinninghe Damste J.S."/>
        </authorList>
    </citation>
    <scope>NUCLEOTIDE SEQUENCE</scope>
    <source>
        <strain evidence="2">NIOZ-UU159</strain>
    </source>
</reference>
<keyword evidence="1" id="KW-0472">Membrane</keyword>
<evidence type="ECO:0000256" key="1">
    <source>
        <dbReference type="SAM" id="Phobius"/>
    </source>
</evidence>
<gene>
    <name evidence="2" type="ORF">NIOZUU159_00247</name>
</gene>
<keyword evidence="1" id="KW-1133">Transmembrane helix</keyword>
<organism evidence="2">
    <name type="scientific">Virus NIOZ-UU159</name>
    <dbReference type="NCBI Taxonomy" id="2763270"/>
    <lineage>
        <taxon>Viruses</taxon>
    </lineage>
</organism>